<evidence type="ECO:0000256" key="5">
    <source>
        <dbReference type="ARBA" id="ARBA00022448"/>
    </source>
</evidence>
<dbReference type="PANTHER" id="PTHR46552">
    <property type="entry name" value="NADH-UBIQUINONE OXIDOREDUCTASE CHAIN 2"/>
    <property type="match status" value="1"/>
</dbReference>
<accession>A0A0E3DRC1</accession>
<evidence type="ECO:0000256" key="14">
    <source>
        <dbReference type="ARBA" id="ARBA00023128"/>
    </source>
</evidence>
<feature type="transmembrane region" description="Helical" evidence="17">
    <location>
        <begin position="268"/>
        <end position="293"/>
    </location>
</feature>
<evidence type="ECO:0000256" key="10">
    <source>
        <dbReference type="ARBA" id="ARBA00022982"/>
    </source>
</evidence>
<dbReference type="Pfam" id="PF00361">
    <property type="entry name" value="Proton_antipo_M"/>
    <property type="match status" value="1"/>
</dbReference>
<keyword evidence="5" id="KW-0813">Transport</keyword>
<evidence type="ECO:0000256" key="2">
    <source>
        <dbReference type="ARBA" id="ARBA00007012"/>
    </source>
</evidence>
<comment type="function">
    <text evidence="17">Core subunit of the mitochondrial membrane respiratory chain NADH dehydrogenase (Complex I) which catalyzes electron transfer from NADH through the respiratory chain, using ubiquinone as an electron acceptor. Essential for the catalytic activity and assembly of complex I.</text>
</comment>
<feature type="transmembrane region" description="Helical" evidence="17">
    <location>
        <begin position="7"/>
        <end position="23"/>
    </location>
</feature>
<keyword evidence="15 17" id="KW-0472">Membrane</keyword>
<comment type="catalytic activity">
    <reaction evidence="16 17">
        <text>a ubiquinone + NADH + 5 H(+)(in) = a ubiquinol + NAD(+) + 4 H(+)(out)</text>
        <dbReference type="Rhea" id="RHEA:29091"/>
        <dbReference type="Rhea" id="RHEA-COMP:9565"/>
        <dbReference type="Rhea" id="RHEA-COMP:9566"/>
        <dbReference type="ChEBI" id="CHEBI:15378"/>
        <dbReference type="ChEBI" id="CHEBI:16389"/>
        <dbReference type="ChEBI" id="CHEBI:17976"/>
        <dbReference type="ChEBI" id="CHEBI:57540"/>
        <dbReference type="ChEBI" id="CHEBI:57945"/>
        <dbReference type="EC" id="7.1.1.2"/>
    </reaction>
</comment>
<dbReference type="InterPro" id="IPR001750">
    <property type="entry name" value="ND/Mrp_TM"/>
</dbReference>
<protein>
    <recommendedName>
        <fullName evidence="4 17">NADH-ubiquinone oxidoreductase chain 2</fullName>
        <ecNumber evidence="3 17">7.1.1.2</ecNumber>
    </recommendedName>
</protein>
<dbReference type="AlphaFoldDB" id="A0A0E3DRC1"/>
<geneLocation type="mitochondrion" evidence="19"/>
<evidence type="ECO:0000256" key="15">
    <source>
        <dbReference type="ARBA" id="ARBA00023136"/>
    </source>
</evidence>
<organism evidence="19">
    <name type="scientific">Siboglinum fiordicum</name>
    <dbReference type="NCBI Taxonomy" id="27908"/>
    <lineage>
        <taxon>Eukaryota</taxon>
        <taxon>Metazoa</taxon>
        <taxon>Spiralia</taxon>
        <taxon>Lophotrochozoa</taxon>
        <taxon>Annelida</taxon>
        <taxon>Polychaeta</taxon>
        <taxon>Sedentaria</taxon>
        <taxon>Canalipalpata</taxon>
        <taxon>Sabellida</taxon>
        <taxon>Siboglinidae</taxon>
        <taxon>Siboglinum</taxon>
    </lineage>
</organism>
<feature type="transmembrane region" description="Helical" evidence="17">
    <location>
        <begin position="313"/>
        <end position="330"/>
    </location>
</feature>
<keyword evidence="6 17" id="KW-0679">Respiratory chain</keyword>
<comment type="subcellular location">
    <subcellularLocation>
        <location evidence="1 17">Mitochondrion inner membrane</location>
        <topology evidence="1 17">Multi-pass membrane protein</topology>
    </subcellularLocation>
</comment>
<dbReference type="InterPro" id="IPR003917">
    <property type="entry name" value="NADH_UbQ_OxRdtase_chain2"/>
</dbReference>
<evidence type="ECO:0000256" key="3">
    <source>
        <dbReference type="ARBA" id="ARBA00012944"/>
    </source>
</evidence>
<evidence type="ECO:0000256" key="1">
    <source>
        <dbReference type="ARBA" id="ARBA00004448"/>
    </source>
</evidence>
<dbReference type="InterPro" id="IPR050175">
    <property type="entry name" value="Complex_I_Subunit_2"/>
</dbReference>
<evidence type="ECO:0000256" key="8">
    <source>
        <dbReference type="ARBA" id="ARBA00022792"/>
    </source>
</evidence>
<feature type="transmembrane region" description="Helical" evidence="17">
    <location>
        <begin position="235"/>
        <end position="256"/>
    </location>
</feature>
<keyword evidence="7 17" id="KW-0812">Transmembrane</keyword>
<proteinExistence type="inferred from homology"/>
<dbReference type="PRINTS" id="PR01436">
    <property type="entry name" value="NADHDHGNASE2"/>
</dbReference>
<dbReference type="GO" id="GO:0005743">
    <property type="term" value="C:mitochondrial inner membrane"/>
    <property type="evidence" value="ECO:0007669"/>
    <property type="project" value="UniProtKB-SubCell"/>
</dbReference>
<dbReference type="GeneID" id="24120679"/>
<feature type="transmembrane region" description="Helical" evidence="17">
    <location>
        <begin position="87"/>
        <end position="110"/>
    </location>
</feature>
<evidence type="ECO:0000256" key="7">
    <source>
        <dbReference type="ARBA" id="ARBA00022692"/>
    </source>
</evidence>
<evidence type="ECO:0000256" key="12">
    <source>
        <dbReference type="ARBA" id="ARBA00023027"/>
    </source>
</evidence>
<feature type="transmembrane region" description="Helical" evidence="17">
    <location>
        <begin position="173"/>
        <end position="192"/>
    </location>
</feature>
<sequence length="331" mass="38151">MLKLFPSSPLLFSCFFLGTLIAISSSHWFFLWFGLELNLFSFIPILLSSSYSFEASIKYFLIQLFSSLMLISSVLSILIPSFKISNFIMMILFSLSLMTKLSIAPCHFWFPSVLSSISWTTCLLLMTWQKLIPLLIMILISPFYPLFIIFFLASVSSMVGGLGGMNQSQLRNLLAYSSISHMGWTLSIISILPMMSFMYFFCYSIILFPLIYTLLSFNFINNKQLFSLFSFNKPFYFLICISFLSLSGLPPLLGFFPKWMILMYLSKCNFFLMSFFLILGSLFTLFFYLSMIFPSMSLMKMPSISLNFKASSFLFWLFLFSLGILPVLTIF</sequence>
<feature type="transmembrane region" description="Helical" evidence="17">
    <location>
        <begin position="197"/>
        <end position="215"/>
    </location>
</feature>
<evidence type="ECO:0000256" key="11">
    <source>
        <dbReference type="ARBA" id="ARBA00022989"/>
    </source>
</evidence>
<dbReference type="EC" id="7.1.1.2" evidence="3 17"/>
<dbReference type="GO" id="GO:0006120">
    <property type="term" value="P:mitochondrial electron transport, NADH to ubiquinone"/>
    <property type="evidence" value="ECO:0007669"/>
    <property type="project" value="InterPro"/>
</dbReference>
<dbReference type="PANTHER" id="PTHR46552:SF1">
    <property type="entry name" value="NADH-UBIQUINONE OXIDOREDUCTASE CHAIN 2"/>
    <property type="match status" value="1"/>
</dbReference>
<evidence type="ECO:0000259" key="18">
    <source>
        <dbReference type="Pfam" id="PF00361"/>
    </source>
</evidence>
<dbReference type="RefSeq" id="YP_009130797.1">
    <property type="nucleotide sequence ID" value="NC_026833.1"/>
</dbReference>
<name>A0A0E3DRC1_9ANNE</name>
<dbReference type="GO" id="GO:0008137">
    <property type="term" value="F:NADH dehydrogenase (ubiquinone) activity"/>
    <property type="evidence" value="ECO:0007669"/>
    <property type="project" value="UniProtKB-EC"/>
</dbReference>
<evidence type="ECO:0000256" key="9">
    <source>
        <dbReference type="ARBA" id="ARBA00022967"/>
    </source>
</evidence>
<evidence type="ECO:0000256" key="17">
    <source>
        <dbReference type="RuleBase" id="RU003403"/>
    </source>
</evidence>
<feature type="transmembrane region" description="Helical" evidence="17">
    <location>
        <begin position="131"/>
        <end position="153"/>
    </location>
</feature>
<evidence type="ECO:0000256" key="16">
    <source>
        <dbReference type="ARBA" id="ARBA00049551"/>
    </source>
</evidence>
<keyword evidence="8 17" id="KW-0999">Mitochondrion inner membrane</keyword>
<evidence type="ECO:0000256" key="13">
    <source>
        <dbReference type="ARBA" id="ARBA00023075"/>
    </source>
</evidence>
<reference evidence="19" key="1">
    <citation type="journal article" date="2015" name="Mol. Phylogenet. Evol.">
        <title>Mitogenomics reveals phylogeny and repeated motifs in control regions of the deep-sea family Siboglinidae (Annelida).</title>
        <authorList>
            <person name="Li Y."/>
            <person name="Kocot K.M."/>
            <person name="Schander C."/>
            <person name="Santos S.R."/>
            <person name="Thornhill D.J."/>
            <person name="Halanych K.M."/>
        </authorList>
    </citation>
    <scope>NUCLEOTIDE SEQUENCE</scope>
</reference>
<feature type="transmembrane region" description="Helical" evidence="17">
    <location>
        <begin position="59"/>
        <end position="81"/>
    </location>
</feature>
<gene>
    <name evidence="19" type="primary">nad2</name>
</gene>
<evidence type="ECO:0000256" key="4">
    <source>
        <dbReference type="ARBA" id="ARBA00021008"/>
    </source>
</evidence>
<keyword evidence="9 17" id="KW-1278">Translocase</keyword>
<keyword evidence="10 17" id="KW-0249">Electron transport</keyword>
<keyword evidence="12 17" id="KW-0520">NAD</keyword>
<feature type="domain" description="NADH:quinone oxidoreductase/Mrp antiporter transmembrane" evidence="18">
    <location>
        <begin position="25"/>
        <end position="284"/>
    </location>
</feature>
<keyword evidence="13 17" id="KW-0830">Ubiquinone</keyword>
<dbReference type="EMBL" id="KJ789170">
    <property type="protein sequence ID" value="AIL54873.1"/>
    <property type="molecule type" value="Genomic_DNA"/>
</dbReference>
<dbReference type="CTD" id="67122138"/>
<evidence type="ECO:0000313" key="19">
    <source>
        <dbReference type="EMBL" id="AIL54873.1"/>
    </source>
</evidence>
<evidence type="ECO:0000256" key="6">
    <source>
        <dbReference type="ARBA" id="ARBA00022660"/>
    </source>
</evidence>
<comment type="similarity">
    <text evidence="2 17">Belongs to the complex I subunit 2 family.</text>
</comment>
<keyword evidence="11 17" id="KW-1133">Transmembrane helix</keyword>
<keyword evidence="14 17" id="KW-0496">Mitochondrion</keyword>